<sequence>MSSTSSSSSSSSSTSSSTPYDAVAPDIPGPSTRRTTRSGQFEASSSSSQRQRAMNEVLPEPFLEALATQLALDAANYNGRLSAASALAILFQVCSTWREVSRSDLLWQRLTRRIWRRTYRLRATWQLEYMYWHRTARNFSTGRHRFFDPPVFDPSDHHLLQNLLCRCLALSDTHLACGFVDGTVRLFDLETRAHVTTFLSLHGHLFGPFSRSVSGIVIFNSNIAFARLDGDIYVDNVNGPGPGPSQARRAVEGDVVNNGVLVGFAGTGRWWVGLFAGIAGRAFQIWDARSEERVFVGGSLTDPETVMGWHMLTELVEAVGRVRVTEREYVVACTGSRLVCFSFRNPEVLLRDVGSTTGFVVSSLDASQEAYVVVERNGVGTVRRVSTLERLSRFRLNRLLWVQGLWACMNLGYALTYSPSPSPSLRVWDIEQAIGRLCVTLGLRAGELNSFVANDRHVAISSNDNNINLLDFGVQDP</sequence>
<dbReference type="Gene3D" id="2.130.10.10">
    <property type="entry name" value="YVTN repeat-like/Quinoprotein amine dehydrogenase"/>
    <property type="match status" value="1"/>
</dbReference>
<dbReference type="SMR" id="A0A445GZT7"/>
<evidence type="ECO:0000313" key="2">
    <source>
        <dbReference type="EMBL" id="RZB66856.1"/>
    </source>
</evidence>
<dbReference type="AlphaFoldDB" id="A0A445GZT7"/>
<evidence type="ECO:0000313" key="3">
    <source>
        <dbReference type="Proteomes" id="UP000289340"/>
    </source>
</evidence>
<organism evidence="2 3">
    <name type="scientific">Glycine soja</name>
    <name type="common">Wild soybean</name>
    <dbReference type="NCBI Taxonomy" id="3848"/>
    <lineage>
        <taxon>Eukaryota</taxon>
        <taxon>Viridiplantae</taxon>
        <taxon>Streptophyta</taxon>
        <taxon>Embryophyta</taxon>
        <taxon>Tracheophyta</taxon>
        <taxon>Spermatophyta</taxon>
        <taxon>Magnoliopsida</taxon>
        <taxon>eudicotyledons</taxon>
        <taxon>Gunneridae</taxon>
        <taxon>Pentapetalae</taxon>
        <taxon>rosids</taxon>
        <taxon>fabids</taxon>
        <taxon>Fabales</taxon>
        <taxon>Fabaceae</taxon>
        <taxon>Papilionoideae</taxon>
        <taxon>50 kb inversion clade</taxon>
        <taxon>NPAAA clade</taxon>
        <taxon>indigoferoid/millettioid clade</taxon>
        <taxon>Phaseoleae</taxon>
        <taxon>Glycine</taxon>
        <taxon>Glycine subgen. Soja</taxon>
    </lineage>
</organism>
<dbReference type="SUPFAM" id="SSF50978">
    <property type="entry name" value="WD40 repeat-like"/>
    <property type="match status" value="1"/>
</dbReference>
<feature type="compositionally biased region" description="Low complexity" evidence="1">
    <location>
        <begin position="43"/>
        <end position="52"/>
    </location>
</feature>
<dbReference type="Gene3D" id="1.20.1280.50">
    <property type="match status" value="1"/>
</dbReference>
<accession>A0A445GZT7</accession>
<evidence type="ECO:0000256" key="1">
    <source>
        <dbReference type="SAM" id="MobiDB-lite"/>
    </source>
</evidence>
<reference evidence="2 3" key="1">
    <citation type="submission" date="2018-09" db="EMBL/GenBank/DDBJ databases">
        <title>A high-quality reference genome of wild soybean provides a powerful tool to mine soybean genomes.</title>
        <authorList>
            <person name="Xie M."/>
            <person name="Chung C.Y.L."/>
            <person name="Li M.-W."/>
            <person name="Wong F.-L."/>
            <person name="Chan T.-F."/>
            <person name="Lam H.-M."/>
        </authorList>
    </citation>
    <scope>NUCLEOTIDE SEQUENCE [LARGE SCALE GENOMIC DNA]</scope>
    <source>
        <strain evidence="3">cv. W05</strain>
        <tissue evidence="2">Hypocotyl of etiolated seedlings</tissue>
    </source>
</reference>
<dbReference type="Proteomes" id="UP000289340">
    <property type="component" value="Chromosome 14"/>
</dbReference>
<protein>
    <submittedName>
        <fullName evidence="2">Transcriptional regulator STERILE APETALA</fullName>
    </submittedName>
</protein>
<gene>
    <name evidence="2" type="ORF">D0Y65_037322</name>
</gene>
<dbReference type="InterPro" id="IPR036322">
    <property type="entry name" value="WD40_repeat_dom_sf"/>
</dbReference>
<dbReference type="SUPFAM" id="SSF81383">
    <property type="entry name" value="F-box domain"/>
    <property type="match status" value="1"/>
</dbReference>
<dbReference type="PANTHER" id="PTHR19855:SF31">
    <property type="entry name" value="TRANSCRIPTIONAL REGULATOR STERILE APETALA"/>
    <property type="match status" value="1"/>
</dbReference>
<feature type="compositionally biased region" description="Low complexity" evidence="1">
    <location>
        <begin position="1"/>
        <end position="18"/>
    </location>
</feature>
<dbReference type="PANTHER" id="PTHR19855">
    <property type="entry name" value="WD40 REPEAT PROTEIN 12, 37"/>
    <property type="match status" value="1"/>
</dbReference>
<dbReference type="InterPro" id="IPR036047">
    <property type="entry name" value="F-box-like_dom_sf"/>
</dbReference>
<proteinExistence type="predicted"/>
<feature type="region of interest" description="Disordered" evidence="1">
    <location>
        <begin position="1"/>
        <end position="54"/>
    </location>
</feature>
<dbReference type="InterPro" id="IPR015943">
    <property type="entry name" value="WD40/YVTN_repeat-like_dom_sf"/>
</dbReference>
<dbReference type="Gramene" id="XM_028344454.1">
    <property type="protein sequence ID" value="XP_028200255.1"/>
    <property type="gene ID" value="LOC114384711"/>
</dbReference>
<comment type="caution">
    <text evidence="2">The sequence shown here is derived from an EMBL/GenBank/DDBJ whole genome shotgun (WGS) entry which is preliminary data.</text>
</comment>
<dbReference type="EMBL" id="QZWG01000014">
    <property type="protein sequence ID" value="RZB66856.1"/>
    <property type="molecule type" value="Genomic_DNA"/>
</dbReference>
<name>A0A445GZT7_GLYSO</name>
<keyword evidence="3" id="KW-1185">Reference proteome</keyword>